<dbReference type="Proteomes" id="UP000673447">
    <property type="component" value="Unassembled WGS sequence"/>
</dbReference>
<dbReference type="EMBL" id="JAGKTC010000003">
    <property type="protein sequence ID" value="MBP3985710.1"/>
    <property type="molecule type" value="Genomic_DNA"/>
</dbReference>
<evidence type="ECO:0000259" key="2">
    <source>
        <dbReference type="Pfam" id="PF14534"/>
    </source>
</evidence>
<dbReference type="InterPro" id="IPR032710">
    <property type="entry name" value="NTF2-like_dom_sf"/>
</dbReference>
<dbReference type="Gene3D" id="3.10.450.50">
    <property type="match status" value="1"/>
</dbReference>
<sequence>MKIATVLSTLLLSTLPFTTMAANPHAQLPPDLQKAVADFDRAQLHSDAAELQRLLADDYVLYNSQGKVENKADFLRDYAQMQLEPFTVEDETVRYWGDGAVLAGVATLKGVSEGQPFSARLRFSDIWRKRDGRWQVVFTQATRAAP</sequence>
<dbReference type="RefSeq" id="WP_210537554.1">
    <property type="nucleotide sequence ID" value="NZ_JAGKTC010000003.1"/>
</dbReference>
<reference evidence="3" key="2">
    <citation type="submission" date="2021-03" db="EMBL/GenBank/DDBJ databases">
        <authorList>
            <person name="Cao W."/>
        </authorList>
    </citation>
    <scope>NUCLEOTIDE SEQUENCE</scope>
    <source>
        <strain evidence="3">110414</strain>
    </source>
</reference>
<evidence type="ECO:0000313" key="3">
    <source>
        <dbReference type="EMBL" id="MBP3985710.1"/>
    </source>
</evidence>
<dbReference type="Pfam" id="PF14534">
    <property type="entry name" value="DUF4440"/>
    <property type="match status" value="1"/>
</dbReference>
<comment type="caution">
    <text evidence="3">The sequence shown here is derived from an EMBL/GenBank/DDBJ whole genome shotgun (WGS) entry which is preliminary data.</text>
</comment>
<name>A0A941AVG0_9GAMM</name>
<dbReference type="InterPro" id="IPR027843">
    <property type="entry name" value="DUF4440"/>
</dbReference>
<protein>
    <submittedName>
        <fullName evidence="3">Nuclear transport factor 2 family protein</fullName>
    </submittedName>
</protein>
<dbReference type="AlphaFoldDB" id="A0A941AVG0"/>
<keyword evidence="1" id="KW-0732">Signal</keyword>
<feature type="signal peptide" evidence="1">
    <location>
        <begin position="1"/>
        <end position="21"/>
    </location>
</feature>
<organism evidence="3 4">
    <name type="scientific">Pseudoxanthomonas helianthi</name>
    <dbReference type="NCBI Taxonomy" id="1453541"/>
    <lineage>
        <taxon>Bacteria</taxon>
        <taxon>Pseudomonadati</taxon>
        <taxon>Pseudomonadota</taxon>
        <taxon>Gammaproteobacteria</taxon>
        <taxon>Lysobacterales</taxon>
        <taxon>Lysobacteraceae</taxon>
        <taxon>Pseudoxanthomonas</taxon>
    </lineage>
</organism>
<keyword evidence="4" id="KW-1185">Reference proteome</keyword>
<dbReference type="SUPFAM" id="SSF54427">
    <property type="entry name" value="NTF2-like"/>
    <property type="match status" value="1"/>
</dbReference>
<feature type="domain" description="DUF4440" evidence="2">
    <location>
        <begin position="33"/>
        <end position="136"/>
    </location>
</feature>
<gene>
    <name evidence="3" type="ORF">J5837_14960</name>
</gene>
<proteinExistence type="predicted"/>
<evidence type="ECO:0000313" key="4">
    <source>
        <dbReference type="Proteomes" id="UP000673447"/>
    </source>
</evidence>
<feature type="chain" id="PRO_5037621931" evidence="1">
    <location>
        <begin position="22"/>
        <end position="146"/>
    </location>
</feature>
<reference evidence="3" key="1">
    <citation type="journal article" date="2016" name="Int. J. Syst. Evol. Microbiol.">
        <title>Pseudoxanthomonas helianthi sp. nov., isolated from roots of Jerusalem artichoke (Helianthus tuberosus).</title>
        <authorList>
            <person name="Kittiwongwattana C."/>
            <person name="Thawai C."/>
        </authorList>
    </citation>
    <scope>NUCLEOTIDE SEQUENCE</scope>
    <source>
        <strain evidence="3">110414</strain>
    </source>
</reference>
<evidence type="ECO:0000256" key="1">
    <source>
        <dbReference type="SAM" id="SignalP"/>
    </source>
</evidence>
<accession>A0A941AVG0</accession>